<dbReference type="Proteomes" id="UP000265520">
    <property type="component" value="Unassembled WGS sequence"/>
</dbReference>
<reference evidence="1 2" key="1">
    <citation type="journal article" date="2018" name="Front. Plant Sci.">
        <title>Red Clover (Trifolium pratense) and Zigzag Clover (T. medium) - A Picture of Genomic Similarities and Differences.</title>
        <authorList>
            <person name="Dluhosova J."/>
            <person name="Istvanek J."/>
            <person name="Nedelnik J."/>
            <person name="Repkova J."/>
        </authorList>
    </citation>
    <scope>NUCLEOTIDE SEQUENCE [LARGE SCALE GENOMIC DNA]</scope>
    <source>
        <strain evidence="2">cv. 10/8</strain>
        <tissue evidence="1">Leaf</tissue>
    </source>
</reference>
<sequence length="54" mass="5445">AAKGASVGGNFIVSDCDDPTIAISLGDHSAGIGAHGLCFCSFSEFNKARIGKQC</sequence>
<name>A0A392S2D0_9FABA</name>
<accession>A0A392S2D0</accession>
<keyword evidence="2" id="KW-1185">Reference proteome</keyword>
<evidence type="ECO:0000313" key="2">
    <source>
        <dbReference type="Proteomes" id="UP000265520"/>
    </source>
</evidence>
<evidence type="ECO:0000313" key="1">
    <source>
        <dbReference type="EMBL" id="MCI43051.1"/>
    </source>
</evidence>
<comment type="caution">
    <text evidence="1">The sequence shown here is derived from an EMBL/GenBank/DDBJ whole genome shotgun (WGS) entry which is preliminary data.</text>
</comment>
<protein>
    <submittedName>
        <fullName evidence="1">Uncharacterized protein</fullName>
    </submittedName>
</protein>
<feature type="non-terminal residue" evidence="1">
    <location>
        <position position="1"/>
    </location>
</feature>
<organism evidence="1 2">
    <name type="scientific">Trifolium medium</name>
    <dbReference type="NCBI Taxonomy" id="97028"/>
    <lineage>
        <taxon>Eukaryota</taxon>
        <taxon>Viridiplantae</taxon>
        <taxon>Streptophyta</taxon>
        <taxon>Embryophyta</taxon>
        <taxon>Tracheophyta</taxon>
        <taxon>Spermatophyta</taxon>
        <taxon>Magnoliopsida</taxon>
        <taxon>eudicotyledons</taxon>
        <taxon>Gunneridae</taxon>
        <taxon>Pentapetalae</taxon>
        <taxon>rosids</taxon>
        <taxon>fabids</taxon>
        <taxon>Fabales</taxon>
        <taxon>Fabaceae</taxon>
        <taxon>Papilionoideae</taxon>
        <taxon>50 kb inversion clade</taxon>
        <taxon>NPAAA clade</taxon>
        <taxon>Hologalegina</taxon>
        <taxon>IRL clade</taxon>
        <taxon>Trifolieae</taxon>
        <taxon>Trifolium</taxon>
    </lineage>
</organism>
<proteinExistence type="predicted"/>
<dbReference type="AlphaFoldDB" id="A0A392S2D0"/>
<dbReference type="EMBL" id="LXQA010312384">
    <property type="protein sequence ID" value="MCI43051.1"/>
    <property type="molecule type" value="Genomic_DNA"/>
</dbReference>